<feature type="domain" description="DUF6535" evidence="3">
    <location>
        <begin position="30"/>
        <end position="209"/>
    </location>
</feature>
<feature type="transmembrane region" description="Helical" evidence="2">
    <location>
        <begin position="126"/>
        <end position="145"/>
    </location>
</feature>
<sequence length="652" mass="73123">MDRDTELHPTNTIDAERIRGISKDSSGKLWSIYLAEADEYDEEMAELWRGEADSILVFTGLFSGVIATFLNMSYYDLFPNSTDTTNDLLAQISLQLVNISNGVPSLNDVTIGTGFTPPAAVIRVNVIWFLSLVLSIVSALNATLFQQWSRRYLDITRHRVAPHKRARTRAYMFDGIASFKMSRVVKAMPMLLHLSIFLFFAGLIDFLWNANSTIGHWILGFISVFTFAYLAMTVLPNLYLKCPYSTPLSELSWRFSQHLLLIFLHFIQGLENLLISYRSSGEQPTYQPVQESNWWTQWRKAIKTRINERRQWLKVGLQGSIMLNATDAPSTTDENALSWTLTVLDDDREFEDFVARVPGFFDSASVLNASSVMLSLMDDQSSQPDQFDPVLGSRVNDLLKTCVPGTSPLKEELRKNRLRVCMRTLWYFAREYNKLGDATPLPSYVRTVFANPEMSLRIQSEDDLAARLIGRCFSSLVARKLAQDIGSRNSLHTRVNSAELSCLAAILSKTSREAADLLREPGAFSLTNIASLMSSETHTLVEERVPLEVLDIFLKTLDILFAEAPPDAELPPDLVAVLHETTPLGQRSRALDLRVDRLRQIVERLSAAPDVLGVTRLELPGHEPGLGSPANTSYNSLQSRDGSMLPLLGDAS</sequence>
<evidence type="ECO:0000259" key="3">
    <source>
        <dbReference type="Pfam" id="PF20153"/>
    </source>
</evidence>
<organism evidence="4 5">
    <name type="scientific">Lactarius akahatsu</name>
    <dbReference type="NCBI Taxonomy" id="416441"/>
    <lineage>
        <taxon>Eukaryota</taxon>
        <taxon>Fungi</taxon>
        <taxon>Dikarya</taxon>
        <taxon>Basidiomycota</taxon>
        <taxon>Agaricomycotina</taxon>
        <taxon>Agaricomycetes</taxon>
        <taxon>Russulales</taxon>
        <taxon>Russulaceae</taxon>
        <taxon>Lactarius</taxon>
    </lineage>
</organism>
<evidence type="ECO:0000256" key="1">
    <source>
        <dbReference type="SAM" id="MobiDB-lite"/>
    </source>
</evidence>
<dbReference type="InterPro" id="IPR045338">
    <property type="entry name" value="DUF6535"/>
</dbReference>
<dbReference type="EMBL" id="JAKELL010000359">
    <property type="protein sequence ID" value="KAH8977139.1"/>
    <property type="molecule type" value="Genomic_DNA"/>
</dbReference>
<feature type="transmembrane region" description="Helical" evidence="2">
    <location>
        <begin position="190"/>
        <end position="208"/>
    </location>
</feature>
<feature type="region of interest" description="Disordered" evidence="1">
    <location>
        <begin position="620"/>
        <end position="642"/>
    </location>
</feature>
<dbReference type="Pfam" id="PF20153">
    <property type="entry name" value="DUF6535"/>
    <property type="match status" value="1"/>
</dbReference>
<evidence type="ECO:0000256" key="2">
    <source>
        <dbReference type="SAM" id="Phobius"/>
    </source>
</evidence>
<keyword evidence="2" id="KW-0472">Membrane</keyword>
<evidence type="ECO:0000313" key="4">
    <source>
        <dbReference type="EMBL" id="KAH8977139.1"/>
    </source>
</evidence>
<dbReference type="AlphaFoldDB" id="A0AAD4L488"/>
<comment type="caution">
    <text evidence="4">The sequence shown here is derived from an EMBL/GenBank/DDBJ whole genome shotgun (WGS) entry which is preliminary data.</text>
</comment>
<keyword evidence="5" id="KW-1185">Reference proteome</keyword>
<evidence type="ECO:0000313" key="5">
    <source>
        <dbReference type="Proteomes" id="UP001201163"/>
    </source>
</evidence>
<name>A0AAD4L488_9AGAM</name>
<keyword evidence="2" id="KW-0812">Transmembrane</keyword>
<dbReference type="Proteomes" id="UP001201163">
    <property type="component" value="Unassembled WGS sequence"/>
</dbReference>
<gene>
    <name evidence="4" type="ORF">EDB92DRAFT_1958748</name>
</gene>
<feature type="transmembrane region" description="Helical" evidence="2">
    <location>
        <begin position="214"/>
        <end position="238"/>
    </location>
</feature>
<feature type="compositionally biased region" description="Polar residues" evidence="1">
    <location>
        <begin position="629"/>
        <end position="641"/>
    </location>
</feature>
<accession>A0AAD4L488</accession>
<keyword evidence="2" id="KW-1133">Transmembrane helix</keyword>
<protein>
    <recommendedName>
        <fullName evidence="3">DUF6535 domain-containing protein</fullName>
    </recommendedName>
</protein>
<feature type="transmembrane region" description="Helical" evidence="2">
    <location>
        <begin position="55"/>
        <end position="75"/>
    </location>
</feature>
<reference evidence="4" key="1">
    <citation type="submission" date="2022-01" db="EMBL/GenBank/DDBJ databases">
        <title>Comparative genomics reveals a dynamic genome evolution in the ectomycorrhizal milk-cap (Lactarius) mushrooms.</title>
        <authorList>
            <consortium name="DOE Joint Genome Institute"/>
            <person name="Lebreton A."/>
            <person name="Tang N."/>
            <person name="Kuo A."/>
            <person name="LaButti K."/>
            <person name="Drula E."/>
            <person name="Barry K."/>
            <person name="Clum A."/>
            <person name="Lipzen A."/>
            <person name="Mousain D."/>
            <person name="Ng V."/>
            <person name="Wang R."/>
            <person name="Wang X."/>
            <person name="Dai Y."/>
            <person name="Henrissat B."/>
            <person name="Grigoriev I.V."/>
            <person name="Guerin-Laguette A."/>
            <person name="Yu F."/>
            <person name="Martin F.M."/>
        </authorList>
    </citation>
    <scope>NUCLEOTIDE SEQUENCE</scope>
    <source>
        <strain evidence="4">QP</strain>
    </source>
</reference>
<proteinExistence type="predicted"/>